<feature type="non-terminal residue" evidence="2">
    <location>
        <position position="1"/>
    </location>
</feature>
<reference evidence="2 3" key="1">
    <citation type="journal article" date="2012" name="BMC Genomics">
        <title>Comparative genomic analysis of human infective Trypanosoma cruzi lineages with the bat-restricted subspecies T. cruzi marinkellei.</title>
        <authorList>
            <person name="Franzen O."/>
            <person name="Talavera-Lopez C."/>
            <person name="Ochaya S."/>
            <person name="Butler C.E."/>
            <person name="Messenger L.A."/>
            <person name="Lewis M.D."/>
            <person name="Llewellyn M.S."/>
            <person name="Marinkelle C.J."/>
            <person name="Tyler K.M."/>
            <person name="Miles M.A."/>
            <person name="Andersson B."/>
        </authorList>
    </citation>
    <scope>NUCLEOTIDE SEQUENCE [LARGE SCALE GENOMIC DNA]</scope>
    <source>
        <strain evidence="2 3">B7</strain>
    </source>
</reference>
<dbReference type="GO" id="GO:0016874">
    <property type="term" value="F:ligase activity"/>
    <property type="evidence" value="ECO:0007669"/>
    <property type="project" value="UniProtKB-KW"/>
</dbReference>
<feature type="compositionally biased region" description="Acidic residues" evidence="1">
    <location>
        <begin position="179"/>
        <end position="192"/>
    </location>
</feature>
<dbReference type="Proteomes" id="UP000007350">
    <property type="component" value="Unassembled WGS sequence"/>
</dbReference>
<keyword evidence="3" id="KW-1185">Reference proteome</keyword>
<dbReference type="EMBL" id="AHKC01019827">
    <property type="protein sequence ID" value="EKF26776.1"/>
    <property type="molecule type" value="Genomic_DNA"/>
</dbReference>
<feature type="compositionally biased region" description="Basic and acidic residues" evidence="1">
    <location>
        <begin position="203"/>
        <end position="215"/>
    </location>
</feature>
<evidence type="ECO:0000313" key="2">
    <source>
        <dbReference type="EMBL" id="EKF26776.1"/>
    </source>
</evidence>
<organism evidence="2 3">
    <name type="scientific">Trypanosoma cruzi marinkellei</name>
    <dbReference type="NCBI Taxonomy" id="85056"/>
    <lineage>
        <taxon>Eukaryota</taxon>
        <taxon>Discoba</taxon>
        <taxon>Euglenozoa</taxon>
        <taxon>Kinetoplastea</taxon>
        <taxon>Metakinetoplastina</taxon>
        <taxon>Trypanosomatida</taxon>
        <taxon>Trypanosomatidae</taxon>
        <taxon>Trypanosoma</taxon>
        <taxon>Schizotrypanum</taxon>
    </lineage>
</organism>
<accession>K2MWL0</accession>
<feature type="non-terminal residue" evidence="2">
    <location>
        <position position="221"/>
    </location>
</feature>
<feature type="region of interest" description="Disordered" evidence="1">
    <location>
        <begin position="1"/>
        <end position="221"/>
    </location>
</feature>
<feature type="compositionally biased region" description="Polar residues" evidence="1">
    <location>
        <begin position="15"/>
        <end position="31"/>
    </location>
</feature>
<dbReference type="AlphaFoldDB" id="K2MWL0"/>
<name>K2MWL0_TRYCR</name>
<gene>
    <name evidence="2" type="ORF">MOQ_009518</name>
</gene>
<evidence type="ECO:0000256" key="1">
    <source>
        <dbReference type="SAM" id="MobiDB-lite"/>
    </source>
</evidence>
<comment type="caution">
    <text evidence="2">The sequence shown here is derived from an EMBL/GenBank/DDBJ whole genome shotgun (WGS) entry which is preliminary data.</text>
</comment>
<feature type="compositionally biased region" description="Basic and acidic residues" evidence="1">
    <location>
        <begin position="1"/>
        <end position="14"/>
    </location>
</feature>
<proteinExistence type="predicted"/>
<evidence type="ECO:0000313" key="3">
    <source>
        <dbReference type="Proteomes" id="UP000007350"/>
    </source>
</evidence>
<feature type="compositionally biased region" description="Basic and acidic residues" evidence="1">
    <location>
        <begin position="147"/>
        <end position="166"/>
    </location>
</feature>
<sequence length="221" mass="24715">EEDPHGRNGERDGRTQTSAHESPSHSQSQQWEEAPDDSNMIDQCGRCAYGQPPGSAPHSSQSVPSLPSSQTLTQDPFLMPIAPRKRGRRKEEPREEEEEEGTRGTVIICEEDEEELVTQSVPPPPSSHTNQQALQGLLLNEEEEDEIPMRERQPQREPQEHADEITPRQQPTPSPNEKEGEEEEGVGDEEGEVPTPRQNTTGQDDRGHPFSHDKTNALLDP</sequence>
<keyword evidence="2" id="KW-0436">Ligase</keyword>
<protein>
    <submittedName>
        <fullName evidence="2">Ubiquitin-protein ligase-like, putative</fullName>
    </submittedName>
</protein>
<feature type="compositionally biased region" description="Low complexity" evidence="1">
    <location>
        <begin position="59"/>
        <end position="73"/>
    </location>
</feature>